<name>A0A4Q0P0V1_9FLAO</name>
<dbReference type="Proteomes" id="UP000289821">
    <property type="component" value="Unassembled WGS sequence"/>
</dbReference>
<gene>
    <name evidence="1" type="ORF">DSM04_101727</name>
</gene>
<sequence length="33" mass="3616">MTDEDEPTVTGAQAVIILSSNCHQKISDDKKKI</sequence>
<comment type="caution">
    <text evidence="1">The sequence shown here is derived from an EMBL/GenBank/DDBJ whole genome shotgun (WGS) entry which is preliminary data.</text>
</comment>
<protein>
    <submittedName>
        <fullName evidence="1">Uncharacterized protein</fullName>
    </submittedName>
</protein>
<organism evidence="1 2">
    <name type="scientific">Leeuwenhoekiella aestuarii</name>
    <dbReference type="NCBI Taxonomy" id="2249426"/>
    <lineage>
        <taxon>Bacteria</taxon>
        <taxon>Pseudomonadati</taxon>
        <taxon>Bacteroidota</taxon>
        <taxon>Flavobacteriia</taxon>
        <taxon>Flavobacteriales</taxon>
        <taxon>Flavobacteriaceae</taxon>
        <taxon>Leeuwenhoekiella</taxon>
    </lineage>
</organism>
<evidence type="ECO:0000313" key="2">
    <source>
        <dbReference type="Proteomes" id="UP000289821"/>
    </source>
</evidence>
<dbReference type="AlphaFoldDB" id="A0A4Q0P0V1"/>
<dbReference type="EMBL" id="QOVI01000001">
    <property type="protein sequence ID" value="RXG18525.1"/>
    <property type="molecule type" value="Genomic_DNA"/>
</dbReference>
<accession>A0A4Q0P0V1</accession>
<reference evidence="1 2" key="1">
    <citation type="submission" date="2018-07" db="EMBL/GenBank/DDBJ databases">
        <title>Leeuwenhoekiella genomics.</title>
        <authorList>
            <person name="Tahon G."/>
            <person name="Willems A."/>
        </authorList>
    </citation>
    <scope>NUCLEOTIDE SEQUENCE [LARGE SCALE GENOMIC DNA]</scope>
    <source>
        <strain evidence="1 2">R-50232</strain>
    </source>
</reference>
<evidence type="ECO:0000313" key="1">
    <source>
        <dbReference type="EMBL" id="RXG18525.1"/>
    </source>
</evidence>
<keyword evidence="2" id="KW-1185">Reference proteome</keyword>
<proteinExistence type="predicted"/>